<comment type="function">
    <text evidence="6">Catalyzes a reversible aldol reaction between acetaldehyde and D-glyceraldehyde 3-phosphate to generate 2-deoxy-D-ribose 5-phosphate.</text>
</comment>
<dbReference type="Proteomes" id="UP000886069">
    <property type="component" value="Unassembled WGS sequence"/>
</dbReference>
<comment type="caution">
    <text evidence="6">Lacks conserved residue(s) required for the propagation of feature annotation.</text>
</comment>
<dbReference type="EMBL" id="DSEC01000227">
    <property type="protein sequence ID" value="HER43444.1"/>
    <property type="molecule type" value="Genomic_DNA"/>
</dbReference>
<comment type="caution">
    <text evidence="7">The sequence shown here is derived from an EMBL/GenBank/DDBJ whole genome shotgun (WGS) entry which is preliminary data.</text>
</comment>
<dbReference type="HAMAP" id="MF_00114">
    <property type="entry name" value="DeoC_type1"/>
    <property type="match status" value="1"/>
</dbReference>
<gene>
    <name evidence="6 7" type="primary">deoC</name>
    <name evidence="7" type="ORF">ENO08_03195</name>
</gene>
<dbReference type="GO" id="GO:0004139">
    <property type="term" value="F:deoxyribose-phosphate aldolase activity"/>
    <property type="evidence" value="ECO:0007669"/>
    <property type="project" value="UniProtKB-UniRule"/>
</dbReference>
<dbReference type="InterPro" id="IPR013785">
    <property type="entry name" value="Aldolase_TIM"/>
</dbReference>
<evidence type="ECO:0000256" key="2">
    <source>
        <dbReference type="ARBA" id="ARBA00022490"/>
    </source>
</evidence>
<accession>A0A7V2F3I5</accession>
<evidence type="ECO:0000256" key="1">
    <source>
        <dbReference type="ARBA" id="ARBA00010936"/>
    </source>
</evidence>
<keyword evidence="2 6" id="KW-0963">Cytoplasm</keyword>
<sequence>MKLNALIDHTLLKPEATPADIERVCGEARRYDFYSVCVNTHYVPLAASGVEGTAIKVCSIAGFPLGALKAGDDRLVRDDIAGVVKAAAPALVKVIIEAALLDDDEKVRACGLAVDAGARFVKTSTGFGPPGANARDVEIMRRAVGPDIGVKASAGIRTAAFALELVEAGANRIGTSSGVSIMEEWKAMDRS</sequence>
<dbReference type="Gene3D" id="3.20.20.70">
    <property type="entry name" value="Aldolase class I"/>
    <property type="match status" value="2"/>
</dbReference>
<reference evidence="7" key="1">
    <citation type="journal article" date="2020" name="mSystems">
        <title>Genome- and Community-Level Interaction Insights into Carbon Utilization and Element Cycling Functions of Hydrothermarchaeota in Hydrothermal Sediment.</title>
        <authorList>
            <person name="Zhou Z."/>
            <person name="Liu Y."/>
            <person name="Xu W."/>
            <person name="Pan J."/>
            <person name="Luo Z.H."/>
            <person name="Li M."/>
        </authorList>
    </citation>
    <scope>NUCLEOTIDE SEQUENCE [LARGE SCALE GENOMIC DNA]</scope>
    <source>
        <strain evidence="7">SpSt-1233</strain>
    </source>
</reference>
<organism evidence="7">
    <name type="scientific">Eiseniibacteriota bacterium</name>
    <dbReference type="NCBI Taxonomy" id="2212470"/>
    <lineage>
        <taxon>Bacteria</taxon>
        <taxon>Candidatus Eiseniibacteriota</taxon>
    </lineage>
</organism>
<evidence type="ECO:0000256" key="4">
    <source>
        <dbReference type="ARBA" id="ARBA00023270"/>
    </source>
</evidence>
<dbReference type="AlphaFoldDB" id="A0A7V2F3I5"/>
<dbReference type="PANTHER" id="PTHR10889">
    <property type="entry name" value="DEOXYRIBOSE-PHOSPHATE ALDOLASE"/>
    <property type="match status" value="1"/>
</dbReference>
<comment type="catalytic activity">
    <reaction evidence="5 6">
        <text>2-deoxy-D-ribose 5-phosphate = D-glyceraldehyde 3-phosphate + acetaldehyde</text>
        <dbReference type="Rhea" id="RHEA:12821"/>
        <dbReference type="ChEBI" id="CHEBI:15343"/>
        <dbReference type="ChEBI" id="CHEBI:59776"/>
        <dbReference type="ChEBI" id="CHEBI:62877"/>
        <dbReference type="EC" id="4.1.2.4"/>
    </reaction>
</comment>
<dbReference type="GO" id="GO:0016052">
    <property type="term" value="P:carbohydrate catabolic process"/>
    <property type="evidence" value="ECO:0007669"/>
    <property type="project" value="TreeGrafter"/>
</dbReference>
<dbReference type="InterPro" id="IPR002915">
    <property type="entry name" value="DeoC/FbaB/LacD_aldolase"/>
</dbReference>
<dbReference type="GO" id="GO:0005737">
    <property type="term" value="C:cytoplasm"/>
    <property type="evidence" value="ECO:0007669"/>
    <property type="project" value="UniProtKB-SubCell"/>
</dbReference>
<comment type="subcellular location">
    <subcellularLocation>
        <location evidence="6">Cytoplasm</location>
    </subcellularLocation>
</comment>
<dbReference type="PIRSF" id="PIRSF001357">
    <property type="entry name" value="DeoC"/>
    <property type="match status" value="1"/>
</dbReference>
<dbReference type="SUPFAM" id="SSF51569">
    <property type="entry name" value="Aldolase"/>
    <property type="match status" value="1"/>
</dbReference>
<dbReference type="UniPathway" id="UPA00002">
    <property type="reaction ID" value="UER00468"/>
</dbReference>
<evidence type="ECO:0000313" key="7">
    <source>
        <dbReference type="EMBL" id="HER43444.1"/>
    </source>
</evidence>
<keyword evidence="3 6" id="KW-0456">Lyase</keyword>
<evidence type="ECO:0000256" key="6">
    <source>
        <dbReference type="HAMAP-Rule" id="MF_00114"/>
    </source>
</evidence>
<feature type="active site" description="Proton donor/acceptor" evidence="6">
    <location>
        <position position="151"/>
    </location>
</feature>
<evidence type="ECO:0000256" key="5">
    <source>
        <dbReference type="ARBA" id="ARBA00048791"/>
    </source>
</evidence>
<dbReference type="CDD" id="cd00959">
    <property type="entry name" value="DeoC"/>
    <property type="match status" value="1"/>
</dbReference>
<name>A0A7V2F3I5_UNCEI</name>
<dbReference type="PANTHER" id="PTHR10889:SF1">
    <property type="entry name" value="DEOXYRIBOSE-PHOSPHATE ALDOLASE"/>
    <property type="match status" value="1"/>
</dbReference>
<dbReference type="GO" id="GO:0006018">
    <property type="term" value="P:2-deoxyribose 1-phosphate catabolic process"/>
    <property type="evidence" value="ECO:0007669"/>
    <property type="project" value="UniProtKB-UniRule"/>
</dbReference>
<comment type="pathway">
    <text evidence="6">Carbohydrate degradation; 2-deoxy-D-ribose 1-phosphate degradation; D-glyceraldehyde 3-phosphate and acetaldehyde from 2-deoxy-alpha-D-ribose 1-phosphate: step 2/2.</text>
</comment>
<keyword evidence="4 6" id="KW-0704">Schiff base</keyword>
<protein>
    <recommendedName>
        <fullName evidence="6">Deoxyribose-phosphate aldolase</fullName>
        <shortName evidence="6">DERA</shortName>
        <ecNumber evidence="6">4.1.2.4</ecNumber>
    </recommendedName>
    <alternativeName>
        <fullName evidence="6">2-deoxy-D-ribose 5-phosphate aldolase</fullName>
    </alternativeName>
    <alternativeName>
        <fullName evidence="6">Phosphodeoxyriboaldolase</fullName>
        <shortName evidence="6">Deoxyriboaldolase</shortName>
    </alternativeName>
</protein>
<dbReference type="InterPro" id="IPR011343">
    <property type="entry name" value="DeoC"/>
</dbReference>
<comment type="similarity">
    <text evidence="1 6">Belongs to the DeoC/FbaB aldolase family. DeoC type 1 subfamily.</text>
</comment>
<feature type="active site" description="Schiff-base intermediate with acetaldehyde" evidence="6">
    <location>
        <position position="122"/>
    </location>
</feature>
<dbReference type="NCBIfam" id="TIGR00126">
    <property type="entry name" value="deoC"/>
    <property type="match status" value="1"/>
</dbReference>
<dbReference type="InterPro" id="IPR028581">
    <property type="entry name" value="DeoC_typeI"/>
</dbReference>
<dbReference type="Pfam" id="PF01791">
    <property type="entry name" value="DeoC"/>
    <property type="match status" value="1"/>
</dbReference>
<dbReference type="EC" id="4.1.2.4" evidence="6"/>
<proteinExistence type="inferred from homology"/>
<evidence type="ECO:0000256" key="3">
    <source>
        <dbReference type="ARBA" id="ARBA00023239"/>
    </source>
</evidence>
<dbReference type="SMART" id="SM01133">
    <property type="entry name" value="DeoC"/>
    <property type="match status" value="1"/>
</dbReference>
<dbReference type="GO" id="GO:0009264">
    <property type="term" value="P:deoxyribonucleotide catabolic process"/>
    <property type="evidence" value="ECO:0007669"/>
    <property type="project" value="UniProtKB-UniRule"/>
</dbReference>